<name>A0A9E5MJY3_9GAMM</name>
<protein>
    <submittedName>
        <fullName evidence="1">Uncharacterized protein</fullName>
    </submittedName>
</protein>
<sequence length="140" mass="16013">MDRTWWKRYCFDVQQKFKGERITLNQRISAVKTIRFTHPKNSGAGAMVLAENFGARRIILLGFDCQYSADGIRHWHGDHPKGLGNAVSMPKWYPQFRETAGLLGHCDIINATRSTALDFWPKQPLEQALADTRHSLDRTG</sequence>
<organism evidence="1 2">
    <name type="scientific">Pseudomaricurvus hydrocarbonicus</name>
    <dbReference type="NCBI Taxonomy" id="1470433"/>
    <lineage>
        <taxon>Bacteria</taxon>
        <taxon>Pseudomonadati</taxon>
        <taxon>Pseudomonadota</taxon>
        <taxon>Gammaproteobacteria</taxon>
        <taxon>Cellvibrionales</taxon>
        <taxon>Cellvibrionaceae</taxon>
        <taxon>Pseudomaricurvus</taxon>
    </lineage>
</organism>
<proteinExistence type="predicted"/>
<evidence type="ECO:0000313" key="1">
    <source>
        <dbReference type="EMBL" id="NHO64627.1"/>
    </source>
</evidence>
<gene>
    <name evidence="1" type="ORF">G8770_03585</name>
</gene>
<reference evidence="1" key="1">
    <citation type="submission" date="2020-03" db="EMBL/GenBank/DDBJ databases">
        <authorList>
            <person name="Guo F."/>
        </authorList>
    </citation>
    <scope>NUCLEOTIDE SEQUENCE</scope>
    <source>
        <strain evidence="1">JCM 30134</strain>
    </source>
</reference>
<evidence type="ECO:0000313" key="2">
    <source>
        <dbReference type="Proteomes" id="UP000787472"/>
    </source>
</evidence>
<keyword evidence="2" id="KW-1185">Reference proteome</keyword>
<dbReference type="Proteomes" id="UP000787472">
    <property type="component" value="Unassembled WGS sequence"/>
</dbReference>
<comment type="caution">
    <text evidence="1">The sequence shown here is derived from an EMBL/GenBank/DDBJ whole genome shotgun (WGS) entry which is preliminary data.</text>
</comment>
<dbReference type="RefSeq" id="WP_167181843.1">
    <property type="nucleotide sequence ID" value="NZ_JAAONZ010000002.1"/>
</dbReference>
<dbReference type="AlphaFoldDB" id="A0A9E5MJY3"/>
<accession>A0A9E5MJY3</accession>
<dbReference type="EMBL" id="JAAONZ010000002">
    <property type="protein sequence ID" value="NHO64627.1"/>
    <property type="molecule type" value="Genomic_DNA"/>
</dbReference>